<proteinExistence type="predicted"/>
<evidence type="ECO:0000313" key="1">
    <source>
        <dbReference type="EMBL" id="KAK7871237.1"/>
    </source>
</evidence>
<organism evidence="1 2">
    <name type="scientific">Gryllus longicercus</name>
    <dbReference type="NCBI Taxonomy" id="2509291"/>
    <lineage>
        <taxon>Eukaryota</taxon>
        <taxon>Metazoa</taxon>
        <taxon>Ecdysozoa</taxon>
        <taxon>Arthropoda</taxon>
        <taxon>Hexapoda</taxon>
        <taxon>Insecta</taxon>
        <taxon>Pterygota</taxon>
        <taxon>Neoptera</taxon>
        <taxon>Polyneoptera</taxon>
        <taxon>Orthoptera</taxon>
        <taxon>Ensifera</taxon>
        <taxon>Gryllidea</taxon>
        <taxon>Grylloidea</taxon>
        <taxon>Gryllidae</taxon>
        <taxon>Gryllinae</taxon>
        <taxon>Gryllus</taxon>
    </lineage>
</organism>
<name>A0AAN9W0D4_9ORTH</name>
<dbReference type="AlphaFoldDB" id="A0AAN9W0D4"/>
<accession>A0AAN9W0D4</accession>
<reference evidence="1 2" key="1">
    <citation type="submission" date="2024-03" db="EMBL/GenBank/DDBJ databases">
        <title>The genome assembly and annotation of the cricket Gryllus longicercus Weissman &amp; Gray.</title>
        <authorList>
            <person name="Szrajer S."/>
            <person name="Gray D."/>
            <person name="Ylla G."/>
        </authorList>
    </citation>
    <scope>NUCLEOTIDE SEQUENCE [LARGE SCALE GENOMIC DNA]</scope>
    <source>
        <strain evidence="1">DAG 2021-001</strain>
        <tissue evidence="1">Whole body minus gut</tissue>
    </source>
</reference>
<dbReference type="Proteomes" id="UP001378592">
    <property type="component" value="Unassembled WGS sequence"/>
</dbReference>
<dbReference type="EMBL" id="JAZDUA010000042">
    <property type="protein sequence ID" value="KAK7871237.1"/>
    <property type="molecule type" value="Genomic_DNA"/>
</dbReference>
<gene>
    <name evidence="1" type="ORF">R5R35_001095</name>
</gene>
<sequence length="94" mass="11483">MNNMTSDAEVLTWLTSCEMEEENAMYNTLNFMQTLSTFVKIRIFRLRVDFWSKEMWLNFYTYITTTKYKFYLVFEFPQCNDFNSYIPEVLKNSD</sequence>
<keyword evidence="2" id="KW-1185">Reference proteome</keyword>
<evidence type="ECO:0000313" key="2">
    <source>
        <dbReference type="Proteomes" id="UP001378592"/>
    </source>
</evidence>
<protein>
    <submittedName>
        <fullName evidence="1">Uncharacterized protein</fullName>
    </submittedName>
</protein>
<comment type="caution">
    <text evidence="1">The sequence shown here is derived from an EMBL/GenBank/DDBJ whole genome shotgun (WGS) entry which is preliminary data.</text>
</comment>